<proteinExistence type="predicted"/>
<evidence type="ECO:0000256" key="2">
    <source>
        <dbReference type="ARBA" id="ARBA00022771"/>
    </source>
</evidence>
<protein>
    <recommendedName>
        <fullName evidence="5">MYND-type domain-containing protein</fullName>
    </recommendedName>
</protein>
<dbReference type="GeneID" id="70292192"/>
<gene>
    <name evidence="6" type="ORF">F5Z01DRAFT_622876</name>
</gene>
<evidence type="ECO:0000313" key="6">
    <source>
        <dbReference type="EMBL" id="KAG9253805.1"/>
    </source>
</evidence>
<keyword evidence="3" id="KW-0862">Zinc</keyword>
<dbReference type="InterPro" id="IPR002893">
    <property type="entry name" value="Znf_MYND"/>
</dbReference>
<accession>A0A9P7ZLH8</accession>
<comment type="caution">
    <text evidence="6">The sequence shown here is derived from an EMBL/GenBank/DDBJ whole genome shotgun (WGS) entry which is preliminary data.</text>
</comment>
<dbReference type="Pfam" id="PF01753">
    <property type="entry name" value="zf-MYND"/>
    <property type="match status" value="1"/>
</dbReference>
<dbReference type="OrthoDB" id="5282002at2759"/>
<dbReference type="SUPFAM" id="SSF144232">
    <property type="entry name" value="HIT/MYND zinc finger-like"/>
    <property type="match status" value="1"/>
</dbReference>
<feature type="domain" description="MYND-type" evidence="5">
    <location>
        <begin position="15"/>
        <end position="51"/>
    </location>
</feature>
<keyword evidence="1" id="KW-0479">Metal-binding</keyword>
<dbReference type="PROSITE" id="PS50865">
    <property type="entry name" value="ZF_MYND_2"/>
    <property type="match status" value="1"/>
</dbReference>
<dbReference type="Pfam" id="PF14737">
    <property type="entry name" value="DUF4470"/>
    <property type="match status" value="1"/>
</dbReference>
<evidence type="ECO:0000256" key="1">
    <source>
        <dbReference type="ARBA" id="ARBA00022723"/>
    </source>
</evidence>
<keyword evidence="2 4" id="KW-0863">Zinc-finger</keyword>
<dbReference type="InterPro" id="IPR027974">
    <property type="entry name" value="DUF4470"/>
</dbReference>
<dbReference type="Gene3D" id="6.10.140.2220">
    <property type="match status" value="1"/>
</dbReference>
<organism evidence="6 7">
    <name type="scientific">Emericellopsis atlantica</name>
    <dbReference type="NCBI Taxonomy" id="2614577"/>
    <lineage>
        <taxon>Eukaryota</taxon>
        <taxon>Fungi</taxon>
        <taxon>Dikarya</taxon>
        <taxon>Ascomycota</taxon>
        <taxon>Pezizomycotina</taxon>
        <taxon>Sordariomycetes</taxon>
        <taxon>Hypocreomycetidae</taxon>
        <taxon>Hypocreales</taxon>
        <taxon>Bionectriaceae</taxon>
        <taxon>Emericellopsis</taxon>
    </lineage>
</organism>
<evidence type="ECO:0000256" key="4">
    <source>
        <dbReference type="PROSITE-ProRule" id="PRU00134"/>
    </source>
</evidence>
<reference evidence="6" key="1">
    <citation type="journal article" date="2021" name="IMA Fungus">
        <title>Genomic characterization of three marine fungi, including Emericellopsis atlantica sp. nov. with signatures of a generalist lifestyle and marine biomass degradation.</title>
        <authorList>
            <person name="Hagestad O.C."/>
            <person name="Hou L."/>
            <person name="Andersen J.H."/>
            <person name="Hansen E.H."/>
            <person name="Altermark B."/>
            <person name="Li C."/>
            <person name="Kuhnert E."/>
            <person name="Cox R.J."/>
            <person name="Crous P.W."/>
            <person name="Spatafora J.W."/>
            <person name="Lail K."/>
            <person name="Amirebrahimi M."/>
            <person name="Lipzen A."/>
            <person name="Pangilinan J."/>
            <person name="Andreopoulos W."/>
            <person name="Hayes R.D."/>
            <person name="Ng V."/>
            <person name="Grigoriev I.V."/>
            <person name="Jackson S.A."/>
            <person name="Sutton T.D.S."/>
            <person name="Dobson A.D.W."/>
            <person name="Rama T."/>
        </authorList>
    </citation>
    <scope>NUCLEOTIDE SEQUENCE</scope>
    <source>
        <strain evidence="6">TS7</strain>
    </source>
</reference>
<name>A0A9P7ZLH8_9HYPO</name>
<sequence length="569" mass="63864">MAPLDIVCAGWSPDNTACQKDGRFTCKNCKLVLYCGPTCQKSHWASHKTDCKSCLGKETWQPDWVLESRKPAFVGDDSLVSQFGGKTYVWGNMPAFDVLKLGSNEGVDYKGPLNLLFAASGDLRNFVKTMTQLPAGYNGVVAATLNDRELDVVARNAIMLLIAFVIDNVEEAVDCIMHVWYSALIRKSHQEILHQRVRPLVKEVCDKTKTKDPTSVLGKTWQFGHHTLRLVLAKSAWDGLLSYLDVPSGLKVDDASRIRRAVTLAEARRDHRDRHLLFHSQFHRVAKLRYWEDGIMLPFGSHRDDFVEPNPTLFQAADAWPLSDSADPLNGWLLSDVDATSSGPATNDIYGKLFYHVRDLLGSFLRRLSAVKATLRVLQVNALELPDYLELDSFDRIEVSNISDRGYIGPHRTVALMVPLLQTPAANPNATLITLFMNIIAETMTPEDEVAGMAKGSKSTKQLLKYLQPPTALSTGSDSMESFMMKSMAAHDFVTSYDRYFDRVVKELEFAKLATLCGAAMKDRHTVIEKWPYRLKLKPGQPGAQEEFDRALCGSPTSKERYVEWQRIE</sequence>
<evidence type="ECO:0000256" key="3">
    <source>
        <dbReference type="ARBA" id="ARBA00022833"/>
    </source>
</evidence>
<evidence type="ECO:0000259" key="5">
    <source>
        <dbReference type="PROSITE" id="PS50865"/>
    </source>
</evidence>
<dbReference type="EMBL" id="MU251256">
    <property type="protein sequence ID" value="KAG9253805.1"/>
    <property type="molecule type" value="Genomic_DNA"/>
</dbReference>
<dbReference type="AlphaFoldDB" id="A0A9P7ZLH8"/>
<dbReference type="GO" id="GO:0008270">
    <property type="term" value="F:zinc ion binding"/>
    <property type="evidence" value="ECO:0007669"/>
    <property type="project" value="UniProtKB-KW"/>
</dbReference>
<evidence type="ECO:0000313" key="7">
    <source>
        <dbReference type="Proteomes" id="UP000887229"/>
    </source>
</evidence>
<dbReference type="Proteomes" id="UP000887229">
    <property type="component" value="Unassembled WGS sequence"/>
</dbReference>
<dbReference type="RefSeq" id="XP_046117729.1">
    <property type="nucleotide sequence ID" value="XM_046261289.1"/>
</dbReference>
<keyword evidence="7" id="KW-1185">Reference proteome</keyword>